<gene>
    <name evidence="1" type="ORF">A2G96_22090</name>
</gene>
<dbReference type="CDD" id="cd04645">
    <property type="entry name" value="LbH_gamma_CA_like"/>
    <property type="match status" value="1"/>
</dbReference>
<dbReference type="Proteomes" id="UP000075238">
    <property type="component" value="Chromosome 2"/>
</dbReference>
<organism evidence="1 2">
    <name type="scientific">Cupriavidus nantongensis</name>
    <dbReference type="NCBI Taxonomy" id="1796606"/>
    <lineage>
        <taxon>Bacteria</taxon>
        <taxon>Pseudomonadati</taxon>
        <taxon>Pseudomonadota</taxon>
        <taxon>Betaproteobacteria</taxon>
        <taxon>Burkholderiales</taxon>
        <taxon>Burkholderiaceae</taxon>
        <taxon>Cupriavidus</taxon>
    </lineage>
</organism>
<dbReference type="KEGG" id="cnan:A2G96_22090"/>
<dbReference type="InterPro" id="IPR011004">
    <property type="entry name" value="Trimer_LpxA-like_sf"/>
</dbReference>
<evidence type="ECO:0000313" key="2">
    <source>
        <dbReference type="Proteomes" id="UP000075238"/>
    </source>
</evidence>
<dbReference type="PANTHER" id="PTHR13061:SF29">
    <property type="entry name" value="GAMMA CARBONIC ANHYDRASE-LIKE 1, MITOCHONDRIAL-RELATED"/>
    <property type="match status" value="1"/>
</dbReference>
<dbReference type="InterPro" id="IPR001451">
    <property type="entry name" value="Hexapep"/>
</dbReference>
<reference evidence="1 2" key="1">
    <citation type="submission" date="2016-03" db="EMBL/GenBank/DDBJ databases">
        <title>Complete genome sequence of a novel chlorpyrifos degrading bacterium, Cupriavidus nantongensis sp. X1.</title>
        <authorList>
            <person name="Fang L."/>
        </authorList>
    </citation>
    <scope>NUCLEOTIDE SEQUENCE [LARGE SCALE GENOMIC DNA]</scope>
    <source>
        <strain evidence="1 2">X1</strain>
    </source>
</reference>
<dbReference type="InterPro" id="IPR050484">
    <property type="entry name" value="Transf_Hexapept/Carb_Anhydrase"/>
</dbReference>
<sequence>MAIYELNGISPRIAPGVWIADSADVIGDVVIGEGSSIWFGAVLRGDNATLTIGSGTSIQDGSILHADEGVPLTVGNHVTIGHRVVLHGCTVGDGALIGIGAMVLNGARIGARSLVGAGALVTEGKEMPDDHMVLGVPGKAIKPLSPEQLDGLGKSAEDYIQNARRFAAGLIRRG</sequence>
<accession>A0A142JR26</accession>
<name>A0A142JR26_9BURK</name>
<dbReference type="STRING" id="1796606.A2G96_22090"/>
<dbReference type="EMBL" id="CP014845">
    <property type="protein sequence ID" value="AMR80538.1"/>
    <property type="molecule type" value="Genomic_DNA"/>
</dbReference>
<dbReference type="OrthoDB" id="9803036at2"/>
<dbReference type="PANTHER" id="PTHR13061">
    <property type="entry name" value="DYNACTIN SUBUNIT P25"/>
    <property type="match status" value="1"/>
</dbReference>
<dbReference type="RefSeq" id="WP_062802373.1">
    <property type="nucleotide sequence ID" value="NZ_CP014845.1"/>
</dbReference>
<dbReference type="SUPFAM" id="SSF51161">
    <property type="entry name" value="Trimeric LpxA-like enzymes"/>
    <property type="match status" value="1"/>
</dbReference>
<dbReference type="Pfam" id="PF00132">
    <property type="entry name" value="Hexapep"/>
    <property type="match status" value="2"/>
</dbReference>
<dbReference type="Gene3D" id="2.160.10.10">
    <property type="entry name" value="Hexapeptide repeat proteins"/>
    <property type="match status" value="1"/>
</dbReference>
<dbReference type="InterPro" id="IPR047324">
    <property type="entry name" value="LbH_gamma_CA-like"/>
</dbReference>
<protein>
    <submittedName>
        <fullName evidence="1">Gamma carbonic anhydrase family protein</fullName>
    </submittedName>
</protein>
<dbReference type="AlphaFoldDB" id="A0A142JR26"/>
<evidence type="ECO:0000313" key="1">
    <source>
        <dbReference type="EMBL" id="AMR80538.1"/>
    </source>
</evidence>
<proteinExistence type="predicted"/>
<keyword evidence="2" id="KW-1185">Reference proteome</keyword>